<gene>
    <name evidence="2" type="ORF">HanXRQr2_Chr12g0558051</name>
</gene>
<feature type="region of interest" description="Disordered" evidence="1">
    <location>
        <begin position="63"/>
        <end position="88"/>
    </location>
</feature>
<evidence type="ECO:0000313" key="3">
    <source>
        <dbReference type="Proteomes" id="UP000215914"/>
    </source>
</evidence>
<name>A0A9K3HJ92_HELAN</name>
<evidence type="ECO:0000313" key="2">
    <source>
        <dbReference type="EMBL" id="KAF5779327.1"/>
    </source>
</evidence>
<evidence type="ECO:0000256" key="1">
    <source>
        <dbReference type="SAM" id="MobiDB-lite"/>
    </source>
</evidence>
<dbReference type="Gramene" id="mRNA:HanXRQr2_Chr12g0558051">
    <property type="protein sequence ID" value="CDS:HanXRQr2_Chr12g0558051.1"/>
    <property type="gene ID" value="HanXRQr2_Chr12g0558051"/>
</dbReference>
<dbReference type="EMBL" id="MNCJ02000327">
    <property type="protein sequence ID" value="KAF5779327.1"/>
    <property type="molecule type" value="Genomic_DNA"/>
</dbReference>
<reference evidence="2" key="2">
    <citation type="submission" date="2020-06" db="EMBL/GenBank/DDBJ databases">
        <title>Helianthus annuus Genome sequencing and assembly Release 2.</title>
        <authorList>
            <person name="Gouzy J."/>
            <person name="Langlade N."/>
            <person name="Munos S."/>
        </authorList>
    </citation>
    <scope>NUCLEOTIDE SEQUENCE</scope>
    <source>
        <tissue evidence="2">Leaves</tissue>
    </source>
</reference>
<dbReference type="Proteomes" id="UP000215914">
    <property type="component" value="Unassembled WGS sequence"/>
</dbReference>
<proteinExistence type="predicted"/>
<sequence length="116" mass="13183">MMRLICSGETFTHSVRNATRPPHCFFTSASSVVRTFFSFFNFSFSLNKFSSFSDVGRSPGTGLFESGDEVELEPRSFPAPEGGEVEPPSPEVLGFDDVTVFRRRIWLRSFCWPRLK</sequence>
<organism evidence="2 3">
    <name type="scientific">Helianthus annuus</name>
    <name type="common">Common sunflower</name>
    <dbReference type="NCBI Taxonomy" id="4232"/>
    <lineage>
        <taxon>Eukaryota</taxon>
        <taxon>Viridiplantae</taxon>
        <taxon>Streptophyta</taxon>
        <taxon>Embryophyta</taxon>
        <taxon>Tracheophyta</taxon>
        <taxon>Spermatophyta</taxon>
        <taxon>Magnoliopsida</taxon>
        <taxon>eudicotyledons</taxon>
        <taxon>Gunneridae</taxon>
        <taxon>Pentapetalae</taxon>
        <taxon>asterids</taxon>
        <taxon>campanulids</taxon>
        <taxon>Asterales</taxon>
        <taxon>Asteraceae</taxon>
        <taxon>Asteroideae</taxon>
        <taxon>Heliantheae alliance</taxon>
        <taxon>Heliantheae</taxon>
        <taxon>Helianthus</taxon>
    </lineage>
</organism>
<protein>
    <submittedName>
        <fullName evidence="2">Uncharacterized protein</fullName>
    </submittedName>
</protein>
<dbReference type="AlphaFoldDB" id="A0A9K3HJ92"/>
<reference evidence="2" key="1">
    <citation type="journal article" date="2017" name="Nature">
        <title>The sunflower genome provides insights into oil metabolism, flowering and Asterid evolution.</title>
        <authorList>
            <person name="Badouin H."/>
            <person name="Gouzy J."/>
            <person name="Grassa C.J."/>
            <person name="Murat F."/>
            <person name="Staton S.E."/>
            <person name="Cottret L."/>
            <person name="Lelandais-Briere C."/>
            <person name="Owens G.L."/>
            <person name="Carrere S."/>
            <person name="Mayjonade B."/>
            <person name="Legrand L."/>
            <person name="Gill N."/>
            <person name="Kane N.C."/>
            <person name="Bowers J.E."/>
            <person name="Hubner S."/>
            <person name="Bellec A."/>
            <person name="Berard A."/>
            <person name="Berges H."/>
            <person name="Blanchet N."/>
            <person name="Boniface M.C."/>
            <person name="Brunel D."/>
            <person name="Catrice O."/>
            <person name="Chaidir N."/>
            <person name="Claudel C."/>
            <person name="Donnadieu C."/>
            <person name="Faraut T."/>
            <person name="Fievet G."/>
            <person name="Helmstetter N."/>
            <person name="King M."/>
            <person name="Knapp S.J."/>
            <person name="Lai Z."/>
            <person name="Le Paslier M.C."/>
            <person name="Lippi Y."/>
            <person name="Lorenzon L."/>
            <person name="Mandel J.R."/>
            <person name="Marage G."/>
            <person name="Marchand G."/>
            <person name="Marquand E."/>
            <person name="Bret-Mestries E."/>
            <person name="Morien E."/>
            <person name="Nambeesan S."/>
            <person name="Nguyen T."/>
            <person name="Pegot-Espagnet P."/>
            <person name="Pouilly N."/>
            <person name="Raftis F."/>
            <person name="Sallet E."/>
            <person name="Schiex T."/>
            <person name="Thomas J."/>
            <person name="Vandecasteele C."/>
            <person name="Vares D."/>
            <person name="Vear F."/>
            <person name="Vautrin S."/>
            <person name="Crespi M."/>
            <person name="Mangin B."/>
            <person name="Burke J.M."/>
            <person name="Salse J."/>
            <person name="Munos S."/>
            <person name="Vincourt P."/>
            <person name="Rieseberg L.H."/>
            <person name="Langlade N.B."/>
        </authorList>
    </citation>
    <scope>NUCLEOTIDE SEQUENCE</scope>
    <source>
        <tissue evidence="2">Leaves</tissue>
    </source>
</reference>
<comment type="caution">
    <text evidence="2">The sequence shown here is derived from an EMBL/GenBank/DDBJ whole genome shotgun (WGS) entry which is preliminary data.</text>
</comment>
<accession>A0A9K3HJ92</accession>
<keyword evidence="3" id="KW-1185">Reference proteome</keyword>